<accession>D3PWP1</accession>
<dbReference type="InterPro" id="IPR033889">
    <property type="entry name" value="LanC"/>
</dbReference>
<protein>
    <submittedName>
        <fullName evidence="2">Lanthionine synthetase C family protein</fullName>
    </submittedName>
</protein>
<dbReference type="STRING" id="446470.Snas_3603"/>
<feature type="binding site" evidence="1">
    <location>
        <position position="277"/>
    </location>
    <ligand>
        <name>Zn(2+)</name>
        <dbReference type="ChEBI" id="CHEBI:29105"/>
    </ligand>
</feature>
<name>D3PWP1_STANL</name>
<dbReference type="InterPro" id="IPR007822">
    <property type="entry name" value="LANC-like"/>
</dbReference>
<evidence type="ECO:0000256" key="1">
    <source>
        <dbReference type="PIRSR" id="PIRSR607822-1"/>
    </source>
</evidence>
<feature type="binding site" evidence="1">
    <location>
        <position position="326"/>
    </location>
    <ligand>
        <name>Zn(2+)</name>
        <dbReference type="ChEBI" id="CHEBI:29105"/>
    </ligand>
</feature>
<dbReference type="GO" id="GO:0031179">
    <property type="term" value="P:peptide modification"/>
    <property type="evidence" value="ECO:0007669"/>
    <property type="project" value="InterPro"/>
</dbReference>
<dbReference type="OrthoDB" id="1882482at2"/>
<dbReference type="SUPFAM" id="SSF158745">
    <property type="entry name" value="LanC-like"/>
    <property type="match status" value="1"/>
</dbReference>
<dbReference type="PRINTS" id="PR01955">
    <property type="entry name" value="LANCFRANKIA"/>
</dbReference>
<proteinExistence type="predicted"/>
<dbReference type="HOGENOM" id="CLU_049438_0_1_11"/>
<evidence type="ECO:0000313" key="2">
    <source>
        <dbReference type="EMBL" id="ADD43263.1"/>
    </source>
</evidence>
<organism evidence="2 3">
    <name type="scientific">Stackebrandtia nassauensis (strain DSM 44728 / CIP 108903 / NRRL B-16338 / NBRC 102104 / LLR-40K-21)</name>
    <dbReference type="NCBI Taxonomy" id="446470"/>
    <lineage>
        <taxon>Bacteria</taxon>
        <taxon>Bacillati</taxon>
        <taxon>Actinomycetota</taxon>
        <taxon>Actinomycetes</taxon>
        <taxon>Glycomycetales</taxon>
        <taxon>Glycomycetaceae</taxon>
        <taxon>Stackebrandtia</taxon>
    </lineage>
</organism>
<dbReference type="KEGG" id="sna:Snas_3603"/>
<dbReference type="SMART" id="SM01260">
    <property type="entry name" value="LANC_like"/>
    <property type="match status" value="1"/>
</dbReference>
<keyword evidence="3" id="KW-1185">Reference proteome</keyword>
<dbReference type="PRINTS" id="PR01950">
    <property type="entry name" value="LANCSUPER"/>
</dbReference>
<dbReference type="Pfam" id="PF05147">
    <property type="entry name" value="LANC_like"/>
    <property type="match status" value="1"/>
</dbReference>
<dbReference type="RefSeq" id="WP_013018834.1">
    <property type="nucleotide sequence ID" value="NC_013947.1"/>
</dbReference>
<dbReference type="EMBL" id="CP001778">
    <property type="protein sequence ID" value="ADD43263.1"/>
    <property type="molecule type" value="Genomic_DNA"/>
</dbReference>
<sequence>MTTLDDQITTVAQRLRDPETVVAAVAGAEVASLTHGLAGTALLHARLAHIDPDFAHAAHRHWTAAAELLKNHPGGFSGIQGGLGGLAASLIIGTSYLPDTHHHPATAPGATWLSTCASDMADLYQRTDILTWDVYDAITGLAGIGRVLLAAHHTAVGNVEPGLKAALTTLTAILAPRDTHRPGWWMPAADHPEAVAVHPSGAATTGLAHGVAGPLAFLSTAHIAGWSVPGQTDAIDHAATWLVRWRRDDGTWPPAVTGDELDNHTPPATTGRADAWCYGTPGITRALILAGHALGEPEVLLIAGNALHDFADRSPEQWDVDGPTLCHGYAGIVQSQPAKDPVTKAAVNEVAAAFDPESPFGFQHHDHGQTHDQPGLLVGAAGVALALADYRQLPAPSTPAPWDCLLHLS</sequence>
<gene>
    <name evidence="2" type="ordered locus">Snas_3603</name>
</gene>
<dbReference type="GO" id="GO:0046872">
    <property type="term" value="F:metal ion binding"/>
    <property type="evidence" value="ECO:0007669"/>
    <property type="project" value="UniProtKB-KW"/>
</dbReference>
<dbReference type="Proteomes" id="UP000000844">
    <property type="component" value="Chromosome"/>
</dbReference>
<dbReference type="AlphaFoldDB" id="D3PWP1"/>
<dbReference type="Gene3D" id="1.50.10.20">
    <property type="match status" value="1"/>
</dbReference>
<keyword evidence="1" id="KW-0479">Metal-binding</keyword>
<keyword evidence="1" id="KW-0862">Zinc</keyword>
<reference evidence="2 3" key="1">
    <citation type="journal article" date="2009" name="Stand. Genomic Sci.">
        <title>Complete genome sequence of Stackebrandtia nassauensis type strain (LLR-40K-21).</title>
        <authorList>
            <person name="Munk C."/>
            <person name="Lapidus A."/>
            <person name="Copeland A."/>
            <person name="Jando M."/>
            <person name="Mayilraj S."/>
            <person name="Glavina Del Rio T."/>
            <person name="Nolan M."/>
            <person name="Chen F."/>
            <person name="Lucas S."/>
            <person name="Tice H."/>
            <person name="Cheng J.F."/>
            <person name="Han C."/>
            <person name="Detter J.C."/>
            <person name="Bruce D."/>
            <person name="Goodwin L."/>
            <person name="Chain P."/>
            <person name="Pitluck S."/>
            <person name="Goker M."/>
            <person name="Ovchinikova G."/>
            <person name="Pati A."/>
            <person name="Ivanova N."/>
            <person name="Mavromatis K."/>
            <person name="Chen A."/>
            <person name="Palaniappan K."/>
            <person name="Land M."/>
            <person name="Hauser L."/>
            <person name="Chang Y.J."/>
            <person name="Jeffries C.D."/>
            <person name="Bristow J."/>
            <person name="Eisen J.A."/>
            <person name="Markowitz V."/>
            <person name="Hugenholtz P."/>
            <person name="Kyrpides N.C."/>
            <person name="Klenk H.P."/>
        </authorList>
    </citation>
    <scope>NUCLEOTIDE SEQUENCE [LARGE SCALE GENOMIC DNA]</scope>
    <source>
        <strain evidence="3">DSM 44728 / CIP 108903 / NRRL B-16338 / NBRC 102104 / LLR-40K-21</strain>
    </source>
</reference>
<dbReference type="CDD" id="cd04793">
    <property type="entry name" value="LanC"/>
    <property type="match status" value="1"/>
</dbReference>
<dbReference type="eggNOG" id="COG4403">
    <property type="taxonomic scope" value="Bacteria"/>
</dbReference>
<evidence type="ECO:0000313" key="3">
    <source>
        <dbReference type="Proteomes" id="UP000000844"/>
    </source>
</evidence>
<feature type="binding site" evidence="1">
    <location>
        <position position="327"/>
    </location>
    <ligand>
        <name>Zn(2+)</name>
        <dbReference type="ChEBI" id="CHEBI:29105"/>
    </ligand>
</feature>